<name>A0A3A3G4P8_9BURK</name>
<dbReference type="Pfam" id="PF01575">
    <property type="entry name" value="MaoC_dehydratas"/>
    <property type="match status" value="1"/>
</dbReference>
<dbReference type="InterPro" id="IPR054357">
    <property type="entry name" value="MFE-2_N"/>
</dbReference>
<dbReference type="InterPro" id="IPR002539">
    <property type="entry name" value="MaoC-like_dom"/>
</dbReference>
<dbReference type="GO" id="GO:0004300">
    <property type="term" value="F:enoyl-CoA hydratase activity"/>
    <property type="evidence" value="ECO:0007669"/>
    <property type="project" value="TreeGrafter"/>
</dbReference>
<evidence type="ECO:0000313" key="3">
    <source>
        <dbReference type="EMBL" id="RJG02911.1"/>
    </source>
</evidence>
<dbReference type="AlphaFoldDB" id="A0A3A3G4P8"/>
<dbReference type="PANTHER" id="PTHR13078">
    <property type="entry name" value="PEROXISOMAL MULTIFUNCTIONAL ENZYME TYPE 2-RELATED"/>
    <property type="match status" value="1"/>
</dbReference>
<keyword evidence="4" id="KW-1185">Reference proteome</keyword>
<dbReference type="RefSeq" id="WP_119786411.1">
    <property type="nucleotide sequence ID" value="NZ_QYUQ01000002.1"/>
</dbReference>
<gene>
    <name evidence="3" type="ORF">D3878_16090</name>
</gene>
<evidence type="ECO:0000259" key="2">
    <source>
        <dbReference type="Pfam" id="PF22622"/>
    </source>
</evidence>
<dbReference type="PANTHER" id="PTHR13078:SF56">
    <property type="entry name" value="PEROXISOMAL MULTIFUNCTIONAL ENZYME TYPE 2"/>
    <property type="match status" value="1"/>
</dbReference>
<dbReference type="Pfam" id="PF22622">
    <property type="entry name" value="MFE-2_hydrat-2_N"/>
    <property type="match status" value="1"/>
</dbReference>
<feature type="domain" description="MaoC-like" evidence="1">
    <location>
        <begin position="172"/>
        <end position="279"/>
    </location>
</feature>
<dbReference type="GO" id="GO:0003857">
    <property type="term" value="F:(3S)-3-hydroxyacyl-CoA dehydrogenase (NAD+) activity"/>
    <property type="evidence" value="ECO:0007669"/>
    <property type="project" value="TreeGrafter"/>
</dbReference>
<dbReference type="GO" id="GO:0006635">
    <property type="term" value="P:fatty acid beta-oxidation"/>
    <property type="evidence" value="ECO:0007669"/>
    <property type="project" value="TreeGrafter"/>
</dbReference>
<feature type="domain" description="Peroxisomal multifunctional enzyme type 2-like N-terminal" evidence="2">
    <location>
        <begin position="19"/>
        <end position="146"/>
    </location>
</feature>
<sequence>MEFDYHRIKNWPFPELEQTYTARDTMLYALGLGIGADSLDAGQLRYVYEKDLQAVPTMAAVLGYPGFWMQNPDTGVDWVKVVHGEQHVRIHRTLPAAATVVGRTRVLSVTDKGAGKGAIVVFETQVSEKQSGSLLATVSQVVFCRGNGGYSANGQPSDELTAAPPVIPLTPPDSICDLGTRPEMALIYRLSADYNPLHADPAVAKAAGFPRPILHGLATFGVAAHALLKSCCGYEAARLQAISTRFSAPVFPGETIRSEIWQRGKQVFFRSRVLERDLVVLNNGVAELA</sequence>
<protein>
    <submittedName>
        <fullName evidence="3">3-alpha,7-alpha, 12-alpha-trihydroxy-5-beta-cholest-24-enoyl-CoA hydratase</fullName>
    </submittedName>
</protein>
<dbReference type="Proteomes" id="UP000266327">
    <property type="component" value="Unassembled WGS sequence"/>
</dbReference>
<evidence type="ECO:0000313" key="4">
    <source>
        <dbReference type="Proteomes" id="UP000266327"/>
    </source>
</evidence>
<reference evidence="4" key="1">
    <citation type="submission" date="2018-09" db="EMBL/GenBank/DDBJ databases">
        <authorList>
            <person name="Zhu H."/>
        </authorList>
    </citation>
    <scope>NUCLEOTIDE SEQUENCE [LARGE SCALE GENOMIC DNA]</scope>
    <source>
        <strain evidence="4">K1S02-23</strain>
    </source>
</reference>
<organism evidence="3 4">
    <name type="scientific">Noviherbaspirillum sedimenti</name>
    <dbReference type="NCBI Taxonomy" id="2320865"/>
    <lineage>
        <taxon>Bacteria</taxon>
        <taxon>Pseudomonadati</taxon>
        <taxon>Pseudomonadota</taxon>
        <taxon>Betaproteobacteria</taxon>
        <taxon>Burkholderiales</taxon>
        <taxon>Oxalobacteraceae</taxon>
        <taxon>Noviherbaspirillum</taxon>
    </lineage>
</organism>
<dbReference type="CDD" id="cd03448">
    <property type="entry name" value="HDE_HSD"/>
    <property type="match status" value="1"/>
</dbReference>
<dbReference type="OrthoDB" id="5522043at2"/>
<evidence type="ECO:0000259" key="1">
    <source>
        <dbReference type="Pfam" id="PF01575"/>
    </source>
</evidence>
<dbReference type="Gene3D" id="3.10.129.10">
    <property type="entry name" value="Hotdog Thioesterase"/>
    <property type="match status" value="1"/>
</dbReference>
<proteinExistence type="predicted"/>
<dbReference type="SUPFAM" id="SSF54637">
    <property type="entry name" value="Thioesterase/thiol ester dehydrase-isomerase"/>
    <property type="match status" value="2"/>
</dbReference>
<comment type="caution">
    <text evidence="3">The sequence shown here is derived from an EMBL/GenBank/DDBJ whole genome shotgun (WGS) entry which is preliminary data.</text>
</comment>
<accession>A0A3A3G4P8</accession>
<dbReference type="GO" id="GO:0044594">
    <property type="term" value="F:17-beta-hydroxysteroid dehydrogenase (NAD+) activity"/>
    <property type="evidence" value="ECO:0007669"/>
    <property type="project" value="TreeGrafter"/>
</dbReference>
<dbReference type="InterPro" id="IPR029069">
    <property type="entry name" value="HotDog_dom_sf"/>
</dbReference>
<dbReference type="EMBL" id="QYUQ01000002">
    <property type="protein sequence ID" value="RJG02911.1"/>
    <property type="molecule type" value="Genomic_DNA"/>
</dbReference>